<feature type="domain" description="DUF306" evidence="2">
    <location>
        <begin position="34"/>
        <end position="143"/>
    </location>
</feature>
<feature type="chain" id="PRO_5017356007" evidence="1">
    <location>
        <begin position="19"/>
        <end position="146"/>
    </location>
</feature>
<dbReference type="PROSITE" id="PS51257">
    <property type="entry name" value="PROKAR_LIPOPROTEIN"/>
    <property type="match status" value="1"/>
</dbReference>
<dbReference type="RefSeq" id="WP_092818141.1">
    <property type="nucleotide sequence ID" value="NZ_BAABKJ010000007.1"/>
</dbReference>
<dbReference type="Pfam" id="PF03724">
    <property type="entry name" value="META"/>
    <property type="match status" value="1"/>
</dbReference>
<feature type="signal peptide" evidence="1">
    <location>
        <begin position="1"/>
        <end position="18"/>
    </location>
</feature>
<evidence type="ECO:0000313" key="4">
    <source>
        <dbReference type="Proteomes" id="UP000243468"/>
    </source>
</evidence>
<keyword evidence="4" id="KW-1185">Reference proteome</keyword>
<keyword evidence="3" id="KW-0346">Stress response</keyword>
<dbReference type="Gene3D" id="2.40.128.270">
    <property type="match status" value="1"/>
</dbReference>
<protein>
    <submittedName>
        <fullName evidence="3">Heat shock protein HslJ</fullName>
    </submittedName>
</protein>
<name>A0A1G6GKG2_9GAMM</name>
<dbReference type="PANTHER" id="PTHR35535:SF1">
    <property type="entry name" value="HEAT SHOCK PROTEIN HSLJ"/>
    <property type="match status" value="1"/>
</dbReference>
<dbReference type="Proteomes" id="UP000243468">
    <property type="component" value="Unassembled WGS sequence"/>
</dbReference>
<dbReference type="PANTHER" id="PTHR35535">
    <property type="entry name" value="HEAT SHOCK PROTEIN HSLJ"/>
    <property type="match status" value="1"/>
</dbReference>
<proteinExistence type="predicted"/>
<keyword evidence="1" id="KW-0732">Signal</keyword>
<dbReference type="InterPro" id="IPR005184">
    <property type="entry name" value="DUF306_Meta_HslJ"/>
</dbReference>
<reference evidence="4" key="1">
    <citation type="submission" date="2016-09" db="EMBL/GenBank/DDBJ databases">
        <authorList>
            <person name="Varghese N."/>
            <person name="Submissions S."/>
        </authorList>
    </citation>
    <scope>NUCLEOTIDE SEQUENCE [LARGE SCALE GENOMIC DNA]</scope>
    <source>
        <strain evidence="4">ANC 4667</strain>
    </source>
</reference>
<gene>
    <name evidence="3" type="ORF">SAMN05421732_10149</name>
</gene>
<evidence type="ECO:0000313" key="3">
    <source>
        <dbReference type="EMBL" id="SDB82487.1"/>
    </source>
</evidence>
<evidence type="ECO:0000259" key="2">
    <source>
        <dbReference type="Pfam" id="PF03724"/>
    </source>
</evidence>
<dbReference type="AlphaFoldDB" id="A0A1G6GKG2"/>
<dbReference type="InterPro" id="IPR053147">
    <property type="entry name" value="Hsp_HslJ-like"/>
</dbReference>
<dbReference type="InterPro" id="IPR038670">
    <property type="entry name" value="HslJ-like_sf"/>
</dbReference>
<dbReference type="EMBL" id="FMYO01000001">
    <property type="protein sequence ID" value="SDB82487.1"/>
    <property type="molecule type" value="Genomic_DNA"/>
</dbReference>
<accession>A0A1G6GKG2</accession>
<sequence length="146" mass="16055">MLNKTMIASSFAVSIVLAGCTSSMLNPSTERNLAKLQNKNWVMTEINQMNYKADPTLSAVPTLSFGHSQLSGSDGCNQFMGGYAIKGNQIKFSNLVTTEKACLNPTDLPQKFSQALNQVVSYDATDSELKLLDNNRRVVLKFKNLK</sequence>
<organism evidence="3 4">
    <name type="scientific">Acinetobacter kookii</name>
    <dbReference type="NCBI Taxonomy" id="1226327"/>
    <lineage>
        <taxon>Bacteria</taxon>
        <taxon>Pseudomonadati</taxon>
        <taxon>Pseudomonadota</taxon>
        <taxon>Gammaproteobacteria</taxon>
        <taxon>Moraxellales</taxon>
        <taxon>Moraxellaceae</taxon>
        <taxon>Acinetobacter</taxon>
    </lineage>
</organism>
<evidence type="ECO:0000256" key="1">
    <source>
        <dbReference type="SAM" id="SignalP"/>
    </source>
</evidence>
<dbReference type="OrthoDB" id="5348860at2"/>